<evidence type="ECO:0000313" key="2">
    <source>
        <dbReference type="EMBL" id="MFC3678913.1"/>
    </source>
</evidence>
<protein>
    <recommendedName>
        <fullName evidence="4">Lipoprotein</fullName>
    </recommendedName>
</protein>
<proteinExistence type="predicted"/>
<dbReference type="Proteomes" id="UP001595722">
    <property type="component" value="Unassembled WGS sequence"/>
</dbReference>
<dbReference type="PROSITE" id="PS51257">
    <property type="entry name" value="PROKAR_LIPOPROTEIN"/>
    <property type="match status" value="1"/>
</dbReference>
<comment type="caution">
    <text evidence="2">The sequence shown here is derived from an EMBL/GenBank/DDBJ whole genome shotgun (WGS) entry which is preliminary data.</text>
</comment>
<feature type="region of interest" description="Disordered" evidence="1">
    <location>
        <begin position="47"/>
        <end position="82"/>
    </location>
</feature>
<evidence type="ECO:0008006" key="4">
    <source>
        <dbReference type="Google" id="ProtNLM"/>
    </source>
</evidence>
<name>A0ABV7VS51_9GAMM</name>
<dbReference type="EMBL" id="JBHRYB010000001">
    <property type="protein sequence ID" value="MFC3678913.1"/>
    <property type="molecule type" value="Genomic_DNA"/>
</dbReference>
<sequence>MQIRRVRLNQIFCYTVVGLLLMVLAGCEDSRQPILRGVKQQVAAIFGSPSEDSEQTAEEPRLPPEPESDKSEGVAESQPVVEIDLRTQETVRRILDLQLPEDLRHGQPQAQPADQWQDQALIGEHQTFPNLFDAEKPQKKESPVDFSGKLHWEPMPGEEELLIPPLNTIEGVEVEITVKTR</sequence>
<evidence type="ECO:0000313" key="3">
    <source>
        <dbReference type="Proteomes" id="UP001595722"/>
    </source>
</evidence>
<evidence type="ECO:0000256" key="1">
    <source>
        <dbReference type="SAM" id="MobiDB-lite"/>
    </source>
</evidence>
<feature type="compositionally biased region" description="Basic and acidic residues" evidence="1">
    <location>
        <begin position="58"/>
        <end position="73"/>
    </location>
</feature>
<gene>
    <name evidence="2" type="ORF">ACFOMG_02145</name>
</gene>
<dbReference type="RefSeq" id="WP_376864458.1">
    <property type="nucleotide sequence ID" value="NZ_JBHRYB010000001.1"/>
</dbReference>
<keyword evidence="3" id="KW-1185">Reference proteome</keyword>
<accession>A0ABV7VS51</accession>
<reference evidence="3" key="1">
    <citation type="journal article" date="2019" name="Int. J. Syst. Evol. Microbiol.">
        <title>The Global Catalogue of Microorganisms (GCM) 10K type strain sequencing project: providing services to taxonomists for standard genome sequencing and annotation.</title>
        <authorList>
            <consortium name="The Broad Institute Genomics Platform"/>
            <consortium name="The Broad Institute Genome Sequencing Center for Infectious Disease"/>
            <person name="Wu L."/>
            <person name="Ma J."/>
        </authorList>
    </citation>
    <scope>NUCLEOTIDE SEQUENCE [LARGE SCALE GENOMIC DNA]</scope>
    <source>
        <strain evidence="3">KCTC 42424</strain>
    </source>
</reference>
<organism evidence="2 3">
    <name type="scientific">Bacterioplanoides pacificum</name>
    <dbReference type="NCBI Taxonomy" id="1171596"/>
    <lineage>
        <taxon>Bacteria</taxon>
        <taxon>Pseudomonadati</taxon>
        <taxon>Pseudomonadota</taxon>
        <taxon>Gammaproteobacteria</taxon>
        <taxon>Oceanospirillales</taxon>
        <taxon>Oceanospirillaceae</taxon>
        <taxon>Bacterioplanoides</taxon>
    </lineage>
</organism>